<feature type="domain" description="Major facilitator superfamily (MFS) profile" evidence="7">
    <location>
        <begin position="12"/>
        <end position="358"/>
    </location>
</feature>
<evidence type="ECO:0000256" key="1">
    <source>
        <dbReference type="ARBA" id="ARBA00004651"/>
    </source>
</evidence>
<feature type="transmembrane region" description="Helical" evidence="6">
    <location>
        <begin position="77"/>
        <end position="105"/>
    </location>
</feature>
<dbReference type="InterPro" id="IPR050382">
    <property type="entry name" value="MFS_Na/Anion_cotransporter"/>
</dbReference>
<evidence type="ECO:0000313" key="8">
    <source>
        <dbReference type="EMBL" id="EUJ48966.1"/>
    </source>
</evidence>
<dbReference type="GO" id="GO:0005886">
    <property type="term" value="C:plasma membrane"/>
    <property type="evidence" value="ECO:0007669"/>
    <property type="project" value="UniProtKB-SubCell"/>
</dbReference>
<dbReference type="InterPro" id="IPR020846">
    <property type="entry name" value="MFS_dom"/>
</dbReference>
<evidence type="ECO:0000256" key="3">
    <source>
        <dbReference type="ARBA" id="ARBA00022692"/>
    </source>
</evidence>
<accession>W7DMD1</accession>
<gene>
    <name evidence="8" type="ORF">MCOL2_16367</name>
</gene>
<dbReference type="PANTHER" id="PTHR11662">
    <property type="entry name" value="SOLUTE CARRIER FAMILY 17"/>
    <property type="match status" value="1"/>
</dbReference>
<evidence type="ECO:0000313" key="9">
    <source>
        <dbReference type="Proteomes" id="UP000019241"/>
    </source>
</evidence>
<dbReference type="Gene3D" id="1.20.1250.20">
    <property type="entry name" value="MFS general substrate transporter like domains"/>
    <property type="match status" value="2"/>
</dbReference>
<feature type="transmembrane region" description="Helical" evidence="6">
    <location>
        <begin position="169"/>
        <end position="187"/>
    </location>
</feature>
<feature type="transmembrane region" description="Helical" evidence="6">
    <location>
        <begin position="49"/>
        <end position="70"/>
    </location>
</feature>
<dbReference type="InterPro" id="IPR036259">
    <property type="entry name" value="MFS_trans_sf"/>
</dbReference>
<dbReference type="GO" id="GO:0022857">
    <property type="term" value="F:transmembrane transporter activity"/>
    <property type="evidence" value="ECO:0007669"/>
    <property type="project" value="InterPro"/>
</dbReference>
<feature type="transmembrane region" description="Helical" evidence="6">
    <location>
        <begin position="250"/>
        <end position="271"/>
    </location>
</feature>
<dbReference type="Pfam" id="PF07690">
    <property type="entry name" value="MFS_1"/>
    <property type="match status" value="1"/>
</dbReference>
<dbReference type="AlphaFoldDB" id="W7DMD1"/>
<keyword evidence="4 6" id="KW-1133">Transmembrane helix</keyword>
<evidence type="ECO:0000256" key="2">
    <source>
        <dbReference type="ARBA" id="ARBA00022448"/>
    </source>
</evidence>
<dbReference type="SUPFAM" id="SSF103473">
    <property type="entry name" value="MFS general substrate transporter"/>
    <property type="match status" value="1"/>
</dbReference>
<proteinExistence type="predicted"/>
<feature type="transmembrane region" description="Helical" evidence="6">
    <location>
        <begin position="283"/>
        <end position="301"/>
    </location>
</feature>
<evidence type="ECO:0000256" key="6">
    <source>
        <dbReference type="SAM" id="Phobius"/>
    </source>
</evidence>
<dbReference type="InterPro" id="IPR011701">
    <property type="entry name" value="MFS"/>
</dbReference>
<organism evidence="8 9">
    <name type="scientific">Listeria fleischmannii FSL S10-1203</name>
    <dbReference type="NCBI Taxonomy" id="1265822"/>
    <lineage>
        <taxon>Bacteria</taxon>
        <taxon>Bacillati</taxon>
        <taxon>Bacillota</taxon>
        <taxon>Bacilli</taxon>
        <taxon>Bacillales</taxon>
        <taxon>Listeriaceae</taxon>
        <taxon>Listeria</taxon>
    </lineage>
</organism>
<feature type="transmembrane region" description="Helical" evidence="6">
    <location>
        <begin position="141"/>
        <end position="163"/>
    </location>
</feature>
<dbReference type="PROSITE" id="PS50850">
    <property type="entry name" value="MFS"/>
    <property type="match status" value="1"/>
</dbReference>
<feature type="transmembrane region" description="Helical" evidence="6">
    <location>
        <begin position="307"/>
        <end position="328"/>
    </location>
</feature>
<name>W7DMD1_9LIST</name>
<dbReference type="PANTHER" id="PTHR11662:SF399">
    <property type="entry name" value="FI19708P1-RELATED"/>
    <property type="match status" value="1"/>
</dbReference>
<keyword evidence="5 6" id="KW-0472">Membrane</keyword>
<keyword evidence="3 6" id="KW-0812">Transmembrane</keyword>
<feature type="transmembrane region" description="Helical" evidence="6">
    <location>
        <begin position="111"/>
        <end position="129"/>
    </location>
</feature>
<reference evidence="8 9" key="1">
    <citation type="submission" date="2012-12" db="EMBL/GenBank/DDBJ databases">
        <title>Novel taxa of Listeriaceae from agricultural environments in the United States.</title>
        <authorList>
            <person name="den Bakker H.C."/>
            <person name="Allred A."/>
            <person name="Warchocki S."/>
            <person name="Wright E.M."/>
            <person name="Burrell A."/>
            <person name="Nightingale K.K."/>
            <person name="Kephart D."/>
            <person name="Wiedmann M."/>
        </authorList>
    </citation>
    <scope>NUCLEOTIDE SEQUENCE [LARGE SCALE GENOMIC DNA]</scope>
    <source>
        <strain evidence="8 9">FSL S10-1203</strain>
    </source>
</reference>
<dbReference type="CDD" id="cd17319">
    <property type="entry name" value="MFS_ExuT_GudP_like"/>
    <property type="match status" value="1"/>
</dbReference>
<evidence type="ECO:0000256" key="4">
    <source>
        <dbReference type="ARBA" id="ARBA00022989"/>
    </source>
</evidence>
<evidence type="ECO:0000259" key="7">
    <source>
        <dbReference type="PROSITE" id="PS50850"/>
    </source>
</evidence>
<sequence>MKTGKINKSFFLLLILFIGYTCVYVDKYTIGISLVSVSQDLGFNPSEKGLILGAFFLGYTIMQIPMGYLSNKLGSKIVLIWSLIGVGLFLIIFGFGFSLLFLVVVRFLTGALAHAGYPPSVSGFIATNIPMEKKGFAQTIMISSSGFAMFIGPLLVAPLLATVGWRPTYYIMGSIVILIGLLLFFLPRQEPQVIASKEEKKSLSFLQIIKDPIIWILIIAAFLMNASIYGLTSWLASYLNEARGLPIEQVGYVSSLTGIFILIAGVAGGYIIGRFLRGKERGVIVISSIAGAICMYGVFSFQSLTAAIVMLCISNILAIVAFSTLMSLPHALFSPKEVATKYATVNAGGCFWRLFLRP</sequence>
<dbReference type="Proteomes" id="UP000019241">
    <property type="component" value="Unassembled WGS sequence"/>
</dbReference>
<comment type="subcellular location">
    <subcellularLocation>
        <location evidence="1">Cell membrane</location>
        <topology evidence="1">Multi-pass membrane protein</topology>
    </subcellularLocation>
</comment>
<feature type="transmembrane region" description="Helical" evidence="6">
    <location>
        <begin position="208"/>
        <end position="230"/>
    </location>
</feature>
<evidence type="ECO:0000256" key="5">
    <source>
        <dbReference type="ARBA" id="ARBA00023136"/>
    </source>
</evidence>
<keyword evidence="2" id="KW-0813">Transport</keyword>
<comment type="caution">
    <text evidence="8">The sequence shown here is derived from an EMBL/GenBank/DDBJ whole genome shotgun (WGS) entry which is preliminary data.</text>
</comment>
<protein>
    <recommendedName>
        <fullName evidence="7">Major facilitator superfamily (MFS) profile domain-containing protein</fullName>
    </recommendedName>
</protein>
<dbReference type="EMBL" id="AODM01000056">
    <property type="protein sequence ID" value="EUJ48966.1"/>
    <property type="molecule type" value="Genomic_DNA"/>
</dbReference>
<dbReference type="PATRIC" id="fig|1265822.4.peg.3318"/>